<keyword evidence="3" id="KW-0378">Hydrolase</keyword>
<evidence type="ECO:0000256" key="3">
    <source>
        <dbReference type="ARBA" id="ARBA00022801"/>
    </source>
</evidence>
<dbReference type="AlphaFoldDB" id="A0A8G2EWU9"/>
<keyword evidence="2" id="KW-0479">Metal-binding</keyword>
<dbReference type="RefSeq" id="WP_093151285.1">
    <property type="nucleotide sequence ID" value="NZ_FNBW01000008.1"/>
</dbReference>
<dbReference type="InterPro" id="IPR001279">
    <property type="entry name" value="Metallo-B-lactamas"/>
</dbReference>
<keyword evidence="4" id="KW-0862">Zinc</keyword>
<dbReference type="PANTHER" id="PTHR42978">
    <property type="entry name" value="QUORUM-QUENCHING LACTONASE YTNP-RELATED-RELATED"/>
    <property type="match status" value="1"/>
</dbReference>
<name>A0A8G2EWU9_9PROT</name>
<comment type="similarity">
    <text evidence="1">Belongs to the metallo-beta-lactamase superfamily.</text>
</comment>
<dbReference type="InterPro" id="IPR036866">
    <property type="entry name" value="RibonucZ/Hydroxyglut_hydro"/>
</dbReference>
<keyword evidence="8" id="KW-1185">Reference proteome</keyword>
<protein>
    <submittedName>
        <fullName evidence="7">Glyoxylase, beta-lactamase superfamily II</fullName>
    </submittedName>
</protein>
<comment type="caution">
    <text evidence="7">The sequence shown here is derived from an EMBL/GenBank/DDBJ whole genome shotgun (WGS) entry which is preliminary data.</text>
</comment>
<evidence type="ECO:0000313" key="8">
    <source>
        <dbReference type="Proteomes" id="UP000198615"/>
    </source>
</evidence>
<evidence type="ECO:0000259" key="6">
    <source>
        <dbReference type="SMART" id="SM00849"/>
    </source>
</evidence>
<accession>A0A8G2EWU9</accession>
<dbReference type="Pfam" id="PF00753">
    <property type="entry name" value="Lactamase_B"/>
    <property type="match status" value="1"/>
</dbReference>
<dbReference type="InterPro" id="IPR006311">
    <property type="entry name" value="TAT_signal"/>
</dbReference>
<dbReference type="GO" id="GO:0016787">
    <property type="term" value="F:hydrolase activity"/>
    <property type="evidence" value="ECO:0007669"/>
    <property type="project" value="UniProtKB-KW"/>
</dbReference>
<dbReference type="Proteomes" id="UP000198615">
    <property type="component" value="Unassembled WGS sequence"/>
</dbReference>
<evidence type="ECO:0000256" key="5">
    <source>
        <dbReference type="SAM" id="SignalP"/>
    </source>
</evidence>
<sequence length="329" mass="35332">MTDTPTRLTRRAALLGAAGVTAFAASGVLTAPPAGASAPLLGPTQRTHHRFKLGEFEVTVIHDGFIALDGPHPIFGTDQEPQAVEALAAENFLPPKKMTIGFSPVIVNTGAELILFDTGNGAGRRPDAGQLRALLAGAGYTPEQIDIVVLTHFHPDHIGGLMEDGTPAFPNARYVAGRVEYDFWSPQEKASGPTERVGKLVQANVVPFAEKMTFIDDNQDVVSGITAVSAFGHTPGHLAFHAESAGQRLMITGDTANHYVVSLQKPDWHVRFDMDKDAAAAARRKVFGMIAADRIPFSGYHMPFPNIGYVEAQGDGFRYAPVSYQFDVQ</sequence>
<feature type="signal peptide" evidence="5">
    <location>
        <begin position="1"/>
        <end position="24"/>
    </location>
</feature>
<feature type="domain" description="Metallo-beta-lactamase" evidence="6">
    <location>
        <begin position="101"/>
        <end position="301"/>
    </location>
</feature>
<dbReference type="PROSITE" id="PS51318">
    <property type="entry name" value="TAT"/>
    <property type="match status" value="1"/>
</dbReference>
<dbReference type="CDD" id="cd07720">
    <property type="entry name" value="OPHC2-like_MBL-fold"/>
    <property type="match status" value="1"/>
</dbReference>
<dbReference type="SUPFAM" id="SSF56281">
    <property type="entry name" value="Metallo-hydrolase/oxidoreductase"/>
    <property type="match status" value="1"/>
</dbReference>
<proteinExistence type="inferred from homology"/>
<reference evidence="7 8" key="1">
    <citation type="submission" date="2016-10" db="EMBL/GenBank/DDBJ databases">
        <authorList>
            <person name="Varghese N."/>
            <person name="Submissions S."/>
        </authorList>
    </citation>
    <scope>NUCLEOTIDE SEQUENCE [LARGE SCALE GENOMIC DNA]</scope>
    <source>
        <strain evidence="7 8">DSM 18839</strain>
    </source>
</reference>
<dbReference type="Gene3D" id="3.60.15.10">
    <property type="entry name" value="Ribonuclease Z/Hydroxyacylglutathione hydrolase-like"/>
    <property type="match status" value="1"/>
</dbReference>
<dbReference type="EMBL" id="FNBW01000008">
    <property type="protein sequence ID" value="SDF95873.1"/>
    <property type="molecule type" value="Genomic_DNA"/>
</dbReference>
<evidence type="ECO:0000256" key="4">
    <source>
        <dbReference type="ARBA" id="ARBA00022833"/>
    </source>
</evidence>
<evidence type="ECO:0000313" key="7">
    <source>
        <dbReference type="EMBL" id="SDF95873.1"/>
    </source>
</evidence>
<evidence type="ECO:0000256" key="1">
    <source>
        <dbReference type="ARBA" id="ARBA00007749"/>
    </source>
</evidence>
<feature type="chain" id="PRO_5034270377" evidence="5">
    <location>
        <begin position="25"/>
        <end position="329"/>
    </location>
</feature>
<dbReference type="InterPro" id="IPR051013">
    <property type="entry name" value="MBL_superfamily_lactonases"/>
</dbReference>
<dbReference type="GO" id="GO:0046872">
    <property type="term" value="F:metal ion binding"/>
    <property type="evidence" value="ECO:0007669"/>
    <property type="project" value="UniProtKB-KW"/>
</dbReference>
<organism evidence="7 8">
    <name type="scientific">Thalassobaculum litoreum DSM 18839</name>
    <dbReference type="NCBI Taxonomy" id="1123362"/>
    <lineage>
        <taxon>Bacteria</taxon>
        <taxon>Pseudomonadati</taxon>
        <taxon>Pseudomonadota</taxon>
        <taxon>Alphaproteobacteria</taxon>
        <taxon>Rhodospirillales</taxon>
        <taxon>Thalassobaculaceae</taxon>
        <taxon>Thalassobaculum</taxon>
    </lineage>
</organism>
<evidence type="ECO:0000256" key="2">
    <source>
        <dbReference type="ARBA" id="ARBA00022723"/>
    </source>
</evidence>
<keyword evidence="5" id="KW-0732">Signal</keyword>
<dbReference type="PANTHER" id="PTHR42978:SF6">
    <property type="entry name" value="QUORUM-QUENCHING LACTONASE YTNP-RELATED"/>
    <property type="match status" value="1"/>
</dbReference>
<gene>
    <name evidence="7" type="ORF">SAMN05660686_02904</name>
</gene>
<dbReference type="SMART" id="SM00849">
    <property type="entry name" value="Lactamase_B"/>
    <property type="match status" value="1"/>
</dbReference>
<dbReference type="OrthoDB" id="9773738at2"/>